<proteinExistence type="predicted"/>
<keyword evidence="4" id="KW-1185">Reference proteome</keyword>
<evidence type="ECO:0000313" key="4">
    <source>
        <dbReference type="Proteomes" id="UP000887116"/>
    </source>
</evidence>
<dbReference type="EMBL" id="BMAO01002079">
    <property type="protein sequence ID" value="GFQ78092.1"/>
    <property type="molecule type" value="Genomic_DNA"/>
</dbReference>
<keyword evidence="2" id="KW-0472">Membrane</keyword>
<reference evidence="3" key="1">
    <citation type="submission" date="2020-07" db="EMBL/GenBank/DDBJ databases">
        <title>Multicomponent nature underlies the extraordinary mechanical properties of spider dragline silk.</title>
        <authorList>
            <person name="Kono N."/>
            <person name="Nakamura H."/>
            <person name="Mori M."/>
            <person name="Yoshida Y."/>
            <person name="Ohtoshi R."/>
            <person name="Malay A.D."/>
            <person name="Moran D.A.P."/>
            <person name="Tomita M."/>
            <person name="Numata K."/>
            <person name="Arakawa K."/>
        </authorList>
    </citation>
    <scope>NUCLEOTIDE SEQUENCE</scope>
</reference>
<evidence type="ECO:0000313" key="3">
    <source>
        <dbReference type="EMBL" id="GFQ78092.1"/>
    </source>
</evidence>
<keyword evidence="2" id="KW-0812">Transmembrane</keyword>
<feature type="compositionally biased region" description="Polar residues" evidence="1">
    <location>
        <begin position="44"/>
        <end position="58"/>
    </location>
</feature>
<evidence type="ECO:0000256" key="1">
    <source>
        <dbReference type="SAM" id="MobiDB-lite"/>
    </source>
</evidence>
<name>A0A8X6HNN9_TRICU</name>
<feature type="transmembrane region" description="Helical" evidence="2">
    <location>
        <begin position="21"/>
        <end position="41"/>
    </location>
</feature>
<comment type="caution">
    <text evidence="3">The sequence shown here is derived from an EMBL/GenBank/DDBJ whole genome shotgun (WGS) entry which is preliminary data.</text>
</comment>
<sequence length="70" mass="7592">SRALLRSWQSPEESQTNHDDLVSALFWMAYIQIALVAPPAIGQPNRSGATGSNKQTSVPALPGWARNMEA</sequence>
<dbReference type="Proteomes" id="UP000887116">
    <property type="component" value="Unassembled WGS sequence"/>
</dbReference>
<evidence type="ECO:0000256" key="2">
    <source>
        <dbReference type="SAM" id="Phobius"/>
    </source>
</evidence>
<feature type="non-terminal residue" evidence="3">
    <location>
        <position position="1"/>
    </location>
</feature>
<organism evidence="3 4">
    <name type="scientific">Trichonephila clavata</name>
    <name type="common">Joro spider</name>
    <name type="synonym">Nephila clavata</name>
    <dbReference type="NCBI Taxonomy" id="2740835"/>
    <lineage>
        <taxon>Eukaryota</taxon>
        <taxon>Metazoa</taxon>
        <taxon>Ecdysozoa</taxon>
        <taxon>Arthropoda</taxon>
        <taxon>Chelicerata</taxon>
        <taxon>Arachnida</taxon>
        <taxon>Araneae</taxon>
        <taxon>Araneomorphae</taxon>
        <taxon>Entelegynae</taxon>
        <taxon>Araneoidea</taxon>
        <taxon>Nephilidae</taxon>
        <taxon>Trichonephila</taxon>
    </lineage>
</organism>
<dbReference type="AlphaFoldDB" id="A0A8X6HNN9"/>
<protein>
    <submittedName>
        <fullName evidence="3">Uncharacterized protein</fullName>
    </submittedName>
</protein>
<feature type="region of interest" description="Disordered" evidence="1">
    <location>
        <begin position="41"/>
        <end position="70"/>
    </location>
</feature>
<accession>A0A8X6HNN9</accession>
<keyword evidence="2" id="KW-1133">Transmembrane helix</keyword>
<gene>
    <name evidence="3" type="ORF">TNCT_690761</name>
</gene>